<gene>
    <name evidence="8" type="ORF">MNBD_GAMMA17-1572</name>
</gene>
<dbReference type="EMBL" id="UOFQ01000188">
    <property type="protein sequence ID" value="VAW90424.1"/>
    <property type="molecule type" value="Genomic_DNA"/>
</dbReference>
<dbReference type="GO" id="GO:0008610">
    <property type="term" value="P:lipid biosynthetic process"/>
    <property type="evidence" value="ECO:0007669"/>
    <property type="project" value="UniProtKB-ARBA"/>
</dbReference>
<dbReference type="AlphaFoldDB" id="A0A3B1A9K8"/>
<dbReference type="GO" id="GO:0016746">
    <property type="term" value="F:acyltransferase activity"/>
    <property type="evidence" value="ECO:0007669"/>
    <property type="project" value="UniProtKB-KW"/>
</dbReference>
<organism evidence="8">
    <name type="scientific">hydrothermal vent metagenome</name>
    <dbReference type="NCBI Taxonomy" id="652676"/>
    <lineage>
        <taxon>unclassified sequences</taxon>
        <taxon>metagenomes</taxon>
        <taxon>ecological metagenomes</taxon>
    </lineage>
</organism>
<comment type="subcellular location">
    <subcellularLocation>
        <location evidence="1">Cell inner membrane</location>
    </subcellularLocation>
</comment>
<evidence type="ECO:0000256" key="7">
    <source>
        <dbReference type="SAM" id="Phobius"/>
    </source>
</evidence>
<dbReference type="GO" id="GO:1901137">
    <property type="term" value="P:carbohydrate derivative biosynthetic process"/>
    <property type="evidence" value="ECO:0007669"/>
    <property type="project" value="UniProtKB-ARBA"/>
</dbReference>
<sequence>MTSQFADFQLKRFLTPRFWPTWLGLGAMWLAAQLPYSIQLWLGKQIGTLAFHLLKNKRHVA</sequence>
<keyword evidence="7" id="KW-0812">Transmembrane</keyword>
<proteinExistence type="predicted"/>
<protein>
    <recommendedName>
        <fullName evidence="9">Lipid A biosynthesis lauroyl acyltransferase</fullName>
    </recommendedName>
</protein>
<keyword evidence="7" id="KW-1133">Transmembrane helix</keyword>
<keyword evidence="2" id="KW-1003">Cell membrane</keyword>
<dbReference type="Pfam" id="PF03279">
    <property type="entry name" value="Lip_A_acyltrans"/>
    <property type="match status" value="1"/>
</dbReference>
<name>A0A3B1A9K8_9ZZZZ</name>
<evidence type="ECO:0000256" key="6">
    <source>
        <dbReference type="ARBA" id="ARBA00023315"/>
    </source>
</evidence>
<feature type="transmembrane region" description="Helical" evidence="7">
    <location>
        <begin position="20"/>
        <end position="42"/>
    </location>
</feature>
<evidence type="ECO:0000256" key="3">
    <source>
        <dbReference type="ARBA" id="ARBA00022519"/>
    </source>
</evidence>
<evidence type="ECO:0000313" key="8">
    <source>
        <dbReference type="EMBL" id="VAW90424.1"/>
    </source>
</evidence>
<keyword evidence="6" id="KW-0012">Acyltransferase</keyword>
<feature type="non-terminal residue" evidence="8">
    <location>
        <position position="61"/>
    </location>
</feature>
<dbReference type="InterPro" id="IPR004960">
    <property type="entry name" value="LipA_acyltrans"/>
</dbReference>
<evidence type="ECO:0000256" key="1">
    <source>
        <dbReference type="ARBA" id="ARBA00004533"/>
    </source>
</evidence>
<evidence type="ECO:0000256" key="2">
    <source>
        <dbReference type="ARBA" id="ARBA00022475"/>
    </source>
</evidence>
<keyword evidence="3" id="KW-0997">Cell inner membrane</keyword>
<evidence type="ECO:0008006" key="9">
    <source>
        <dbReference type="Google" id="ProtNLM"/>
    </source>
</evidence>
<keyword evidence="5 7" id="KW-0472">Membrane</keyword>
<reference evidence="8" key="1">
    <citation type="submission" date="2018-06" db="EMBL/GenBank/DDBJ databases">
        <authorList>
            <person name="Zhirakovskaya E."/>
        </authorList>
    </citation>
    <scope>NUCLEOTIDE SEQUENCE</scope>
</reference>
<evidence type="ECO:0000256" key="4">
    <source>
        <dbReference type="ARBA" id="ARBA00022679"/>
    </source>
</evidence>
<accession>A0A3B1A9K8</accession>
<keyword evidence="4" id="KW-0808">Transferase</keyword>
<dbReference type="GO" id="GO:0005886">
    <property type="term" value="C:plasma membrane"/>
    <property type="evidence" value="ECO:0007669"/>
    <property type="project" value="UniProtKB-SubCell"/>
</dbReference>
<evidence type="ECO:0000256" key="5">
    <source>
        <dbReference type="ARBA" id="ARBA00023136"/>
    </source>
</evidence>